<evidence type="ECO:0000256" key="1">
    <source>
        <dbReference type="SAM" id="Phobius"/>
    </source>
</evidence>
<feature type="transmembrane region" description="Helical" evidence="1">
    <location>
        <begin position="21"/>
        <end position="43"/>
    </location>
</feature>
<dbReference type="EMBL" id="JBHSNM010000001">
    <property type="protein sequence ID" value="MFC5569445.1"/>
    <property type="molecule type" value="Genomic_DNA"/>
</dbReference>
<comment type="caution">
    <text evidence="2">The sequence shown here is derived from an EMBL/GenBank/DDBJ whole genome shotgun (WGS) entry which is preliminary data.</text>
</comment>
<dbReference type="InterPro" id="IPR013362">
    <property type="entry name" value="Pilus_4_PilV"/>
</dbReference>
<dbReference type="InterPro" id="IPR012902">
    <property type="entry name" value="N_methyl_site"/>
</dbReference>
<gene>
    <name evidence="2" type="primary">pilV</name>
    <name evidence="2" type="ORF">ACFPN1_05110</name>
</gene>
<proteinExistence type="predicted"/>
<name>A0ABW0SKG0_9GAMM</name>
<organism evidence="2 3">
    <name type="scientific">Lysobacter yangpyeongensis</name>
    <dbReference type="NCBI Taxonomy" id="346182"/>
    <lineage>
        <taxon>Bacteria</taxon>
        <taxon>Pseudomonadati</taxon>
        <taxon>Pseudomonadota</taxon>
        <taxon>Gammaproteobacteria</taxon>
        <taxon>Lysobacterales</taxon>
        <taxon>Lysobacteraceae</taxon>
        <taxon>Lysobacter</taxon>
    </lineage>
</organism>
<evidence type="ECO:0000313" key="3">
    <source>
        <dbReference type="Proteomes" id="UP001596036"/>
    </source>
</evidence>
<accession>A0ABW0SKG0</accession>
<reference evidence="3" key="1">
    <citation type="journal article" date="2019" name="Int. J. Syst. Evol. Microbiol.">
        <title>The Global Catalogue of Microorganisms (GCM) 10K type strain sequencing project: providing services to taxonomists for standard genome sequencing and annotation.</title>
        <authorList>
            <consortium name="The Broad Institute Genomics Platform"/>
            <consortium name="The Broad Institute Genome Sequencing Center for Infectious Disease"/>
            <person name="Wu L."/>
            <person name="Ma J."/>
        </authorList>
    </citation>
    <scope>NUCLEOTIDE SEQUENCE [LARGE SCALE GENOMIC DNA]</scope>
    <source>
        <strain evidence="3">KACC 11407</strain>
    </source>
</reference>
<dbReference type="Proteomes" id="UP001596036">
    <property type="component" value="Unassembled WGS sequence"/>
</dbReference>
<dbReference type="NCBIfam" id="TIGR02523">
    <property type="entry name" value="type_IV_pilV"/>
    <property type="match status" value="1"/>
</dbReference>
<keyword evidence="3" id="KW-1185">Reference proteome</keyword>
<keyword evidence="1" id="KW-1133">Transmembrane helix</keyword>
<sequence>MTTPPSARRPGLRSLRRQAGVGMIEVLIAIVVLAFGMLGVAALQMTALRSSQSSLESSQATVQTYAILDAMRANREVARIGGYNLDTMTCSAPDRGTLAMNDLANWIDSLKQTLGQSACAQVACGSVECTIAVQWNDARAKGESEHTVRIVTRL</sequence>
<protein>
    <submittedName>
        <fullName evidence="2">Type IV pilus modification protein PilV</fullName>
    </submittedName>
</protein>
<keyword evidence="1" id="KW-0812">Transmembrane</keyword>
<keyword evidence="1" id="KW-0472">Membrane</keyword>
<dbReference type="Pfam" id="PF07963">
    <property type="entry name" value="N_methyl"/>
    <property type="match status" value="1"/>
</dbReference>
<evidence type="ECO:0000313" key="2">
    <source>
        <dbReference type="EMBL" id="MFC5569445.1"/>
    </source>
</evidence>
<dbReference type="RefSeq" id="WP_386753527.1">
    <property type="nucleotide sequence ID" value="NZ_JBHSNM010000001.1"/>
</dbReference>